<feature type="domain" description="X4e" evidence="19">
    <location>
        <begin position="16"/>
        <end position="81"/>
    </location>
</feature>
<dbReference type="GO" id="GO:0039646">
    <property type="term" value="P:symbiont-mediated perturbation of host cell cycle G0/G1 transition checkpoint"/>
    <property type="evidence" value="ECO:0007669"/>
    <property type="project" value="UniProtKB-KW"/>
</dbReference>
<dbReference type="SUPFAM" id="SSF117066">
    <property type="entry name" value="Accessory protein X4 (ORF8, ORF7a)"/>
    <property type="match status" value="1"/>
</dbReference>
<proteinExistence type="predicted"/>
<dbReference type="Pfam" id="PF08779">
    <property type="entry name" value="bCoV_NS7A"/>
    <property type="match status" value="1"/>
</dbReference>
<keyword evidence="14" id="KW-1015">Disulfide bond</keyword>
<keyword evidence="7 18" id="KW-0812">Transmembrane</keyword>
<keyword evidence="16" id="KW-1077">G0/G1 host cell cycle checkpoint dysregulation by virus</keyword>
<evidence type="ECO:0000256" key="7">
    <source>
        <dbReference type="ARBA" id="ARBA00022692"/>
    </source>
</evidence>
<dbReference type="Gene3D" id="2.60.40.1550">
    <property type="entry name" value="SARS coronavirus X4"/>
    <property type="match status" value="1"/>
</dbReference>
<dbReference type="InterPro" id="IPR044871">
    <property type="entry name" value="ORF7a_SARS-CoV-like_X4e"/>
</dbReference>
<reference evidence="20" key="1">
    <citation type="journal article" date="2020" name="Emerging Infect.">
        <title>Detection and characterization of bat sarbecovirus phylogenetically related to SARS-CoV-2, Japan.</title>
        <authorList>
            <person name="Murakami S."/>
            <person name="Kitamura T."/>
            <person name="Suzuki J."/>
            <person name="Sato R."/>
            <person name="Aoi T."/>
            <person name="Fujii M."/>
            <person name="Matsugo H."/>
            <person name="Kamiki H."/>
            <person name="Ishida H."/>
            <person name="Takenaka-Uema A."/>
            <person name="Shimojima M."/>
            <person name="Horimoto T."/>
        </authorList>
    </citation>
    <scope>NUCLEOTIDE SEQUENCE</scope>
    <source>
        <strain evidence="20">Rc-o319</strain>
    </source>
</reference>
<evidence type="ECO:0000256" key="13">
    <source>
        <dbReference type="ARBA" id="ARBA00023136"/>
    </source>
</evidence>
<evidence type="ECO:0000256" key="8">
    <source>
        <dbReference type="ARBA" id="ARBA00022729"/>
    </source>
</evidence>
<organism evidence="20">
    <name type="scientific">Severe acute respiratory syndrome coronavirus</name>
    <name type="common">SARS-CoV</name>
    <dbReference type="NCBI Taxonomy" id="694009"/>
    <lineage>
        <taxon>Viruses</taxon>
        <taxon>Riboviria</taxon>
        <taxon>Orthornavirae</taxon>
        <taxon>Pisuviricota</taxon>
        <taxon>Pisoniviricetes</taxon>
        <taxon>Nidovirales</taxon>
        <taxon>Cornidovirineae</taxon>
        <taxon>Coronaviridae</taxon>
        <taxon>Orthocoronavirinae</taxon>
        <taxon>Betacoronavirus</taxon>
        <taxon>Sarbecovirus</taxon>
        <taxon>Betacoronavirus pandemicum</taxon>
    </lineage>
</organism>
<keyword evidence="9" id="KW-1040">Host Golgi apparatus</keyword>
<evidence type="ECO:0000256" key="1">
    <source>
        <dbReference type="ARBA" id="ARBA00004152"/>
    </source>
</evidence>
<evidence type="ECO:0000256" key="2">
    <source>
        <dbReference type="ARBA" id="ARBA00004328"/>
    </source>
</evidence>
<evidence type="ECO:0000256" key="4">
    <source>
        <dbReference type="ARBA" id="ARBA00004517"/>
    </source>
</evidence>
<evidence type="ECO:0000256" key="14">
    <source>
        <dbReference type="ARBA" id="ARBA00023157"/>
    </source>
</evidence>
<evidence type="ECO:0000256" key="11">
    <source>
        <dbReference type="ARBA" id="ARBA00022870"/>
    </source>
</evidence>
<keyword evidence="8" id="KW-0732">Signal</keyword>
<evidence type="ECO:0000256" key="18">
    <source>
        <dbReference type="SAM" id="Phobius"/>
    </source>
</evidence>
<evidence type="ECO:0000256" key="3">
    <source>
        <dbReference type="ARBA" id="ARBA00004372"/>
    </source>
</evidence>
<evidence type="ECO:0000313" key="20">
    <source>
        <dbReference type="EMBL" id="BCG66632.1"/>
    </source>
</evidence>
<keyword evidence="12 18" id="KW-1133">Transmembrane helix</keyword>
<accession>A0A7R6WDS7</accession>
<keyword evidence="11" id="KW-1043">Host membrane</keyword>
<keyword evidence="15" id="KW-1038">Host endoplasmic reticulum</keyword>
<dbReference type="GO" id="GO:0044173">
    <property type="term" value="C:host cell endoplasmic reticulum-Golgi intermediate compartment membrane"/>
    <property type="evidence" value="ECO:0007669"/>
    <property type="project" value="UniProtKB-SubCell"/>
</dbReference>
<evidence type="ECO:0000256" key="10">
    <source>
        <dbReference type="ARBA" id="ARBA00022844"/>
    </source>
</evidence>
<evidence type="ECO:0000256" key="6">
    <source>
        <dbReference type="ARBA" id="ARBA00022581"/>
    </source>
</evidence>
<keyword evidence="13 18" id="KW-0472">Membrane</keyword>
<keyword evidence="6" id="KW-0945">Host-virus interaction</keyword>
<name>A0A7R6WDS7_SARS</name>
<dbReference type="GO" id="GO:0044071">
    <property type="term" value="P:symbiont-mediated perturbation of host cell cycle progression"/>
    <property type="evidence" value="ECO:0007669"/>
    <property type="project" value="UniProtKB-KW"/>
</dbReference>
<dbReference type="GO" id="GO:0044167">
    <property type="term" value="C:host cell endoplasmic reticulum membrane"/>
    <property type="evidence" value="ECO:0007669"/>
    <property type="project" value="UniProtKB-SubCell"/>
</dbReference>
<evidence type="ECO:0000256" key="17">
    <source>
        <dbReference type="ARBA" id="ARBA00030062"/>
    </source>
</evidence>
<protein>
    <recommendedName>
        <fullName evidence="17">Accessory protein 7a</fullName>
    </recommendedName>
</protein>
<dbReference type="InterPro" id="IPR014888">
    <property type="entry name" value="ORF7a_SARS-CoV-like"/>
</dbReference>
<dbReference type="InterPro" id="IPR036495">
    <property type="entry name" value="ORF7a_sf_CoV"/>
</dbReference>
<organismHost>
    <name type="scientific">Paguma larvata</name>
    <name type="common">Masked palm civet</name>
    <dbReference type="NCBI Taxonomy" id="9675"/>
</organismHost>
<evidence type="ECO:0000256" key="15">
    <source>
        <dbReference type="ARBA" id="ARBA00023184"/>
    </source>
</evidence>
<keyword evidence="5" id="KW-1121">Modulation of host cell cycle by virus</keyword>
<dbReference type="PROSITE" id="PS51919">
    <property type="entry name" value="X4E"/>
    <property type="match status" value="1"/>
</dbReference>
<dbReference type="GO" id="GO:0044178">
    <property type="term" value="C:host cell Golgi membrane"/>
    <property type="evidence" value="ECO:0007669"/>
    <property type="project" value="UniProtKB-SubCell"/>
</dbReference>
<evidence type="ECO:0000259" key="19">
    <source>
        <dbReference type="PROSITE" id="PS51919"/>
    </source>
</evidence>
<evidence type="ECO:0000256" key="12">
    <source>
        <dbReference type="ARBA" id="ARBA00022989"/>
    </source>
</evidence>
<sequence length="122" mass="13855">MKLFIFLALITLVIAEHYHYQECVRGTTVLLQEPCSSGSYEGNSPYHPLADNKFALTCTSSLFAFTCPGGEKHIYQLRARSVSPRLFIKQENHIQEPYTPIFLLIAGTVFLILCFALKRKVE</sequence>
<dbReference type="GO" id="GO:0044423">
    <property type="term" value="C:virion component"/>
    <property type="evidence" value="ECO:0007669"/>
    <property type="project" value="UniProtKB-KW"/>
</dbReference>
<evidence type="ECO:0000256" key="5">
    <source>
        <dbReference type="ARBA" id="ARBA00022504"/>
    </source>
</evidence>
<evidence type="ECO:0000256" key="9">
    <source>
        <dbReference type="ARBA" id="ARBA00022812"/>
    </source>
</evidence>
<gene>
    <name evidence="20" type="primary">ORF7a</name>
</gene>
<evidence type="ECO:0000256" key="16">
    <source>
        <dbReference type="ARBA" id="ARBA00023226"/>
    </source>
</evidence>
<keyword evidence="10" id="KW-0946">Virion</keyword>
<comment type="subcellular location">
    <subcellularLocation>
        <location evidence="1">Host Golgi apparatus membrane</location>
        <topology evidence="1">Single-pass membrane protein</topology>
    </subcellularLocation>
    <subcellularLocation>
        <location evidence="4">Host endoplasmic reticulum membrane</location>
        <topology evidence="4">Single-pass membrane protein</topology>
    </subcellularLocation>
    <subcellularLocation>
        <location evidence="3">Host endoplasmic reticulum-Golgi intermediate compartment membrane</location>
        <topology evidence="3">Single-pass type I membrane protein</topology>
    </subcellularLocation>
    <subcellularLocation>
        <location evidence="2">Virion</location>
    </subcellularLocation>
</comment>
<feature type="transmembrane region" description="Helical" evidence="18">
    <location>
        <begin position="98"/>
        <end position="117"/>
    </location>
</feature>
<organismHost>
    <name type="scientific">Homo sapiens</name>
    <name type="common">Human</name>
    <dbReference type="NCBI Taxonomy" id="9606"/>
</organismHost>
<dbReference type="EMBL" id="LC556375">
    <property type="protein sequence ID" value="BCG66632.1"/>
    <property type="molecule type" value="Genomic_RNA"/>
</dbReference>